<dbReference type="PANTHER" id="PTHR42748:SF14">
    <property type="entry name" value="SNOAL-LIKE DOMAIN-CONTAINING PROTEIN"/>
    <property type="match status" value="1"/>
</dbReference>
<evidence type="ECO:0000256" key="1">
    <source>
        <dbReference type="ARBA" id="ARBA00006328"/>
    </source>
</evidence>
<dbReference type="Proteomes" id="UP001321760">
    <property type="component" value="Unassembled WGS sequence"/>
</dbReference>
<comment type="similarity">
    <text evidence="1">Belongs to the NmrA-type oxidoreductase family.</text>
</comment>
<dbReference type="AlphaFoldDB" id="A0AAV9GH98"/>
<comment type="caution">
    <text evidence="4">The sequence shown here is derived from an EMBL/GenBank/DDBJ whole genome shotgun (WGS) entry which is preliminary data.</text>
</comment>
<dbReference type="GO" id="GO:0005634">
    <property type="term" value="C:nucleus"/>
    <property type="evidence" value="ECO:0007669"/>
    <property type="project" value="TreeGrafter"/>
</dbReference>
<name>A0AAV9GH98_9PEZI</name>
<dbReference type="PANTHER" id="PTHR42748">
    <property type="entry name" value="NITROGEN METABOLITE REPRESSION PROTEIN NMRA FAMILY MEMBER"/>
    <property type="match status" value="1"/>
</dbReference>
<reference evidence="4" key="1">
    <citation type="journal article" date="2023" name="Mol. Phylogenet. Evol.">
        <title>Genome-scale phylogeny and comparative genomics of the fungal order Sordariales.</title>
        <authorList>
            <person name="Hensen N."/>
            <person name="Bonometti L."/>
            <person name="Westerberg I."/>
            <person name="Brannstrom I.O."/>
            <person name="Guillou S."/>
            <person name="Cros-Aarteil S."/>
            <person name="Calhoun S."/>
            <person name="Haridas S."/>
            <person name="Kuo A."/>
            <person name="Mondo S."/>
            <person name="Pangilinan J."/>
            <person name="Riley R."/>
            <person name="LaButti K."/>
            <person name="Andreopoulos B."/>
            <person name="Lipzen A."/>
            <person name="Chen C."/>
            <person name="Yan M."/>
            <person name="Daum C."/>
            <person name="Ng V."/>
            <person name="Clum A."/>
            <person name="Steindorff A."/>
            <person name="Ohm R.A."/>
            <person name="Martin F."/>
            <person name="Silar P."/>
            <person name="Natvig D.O."/>
            <person name="Lalanne C."/>
            <person name="Gautier V."/>
            <person name="Ament-Velasquez S.L."/>
            <person name="Kruys A."/>
            <person name="Hutchinson M.I."/>
            <person name="Powell A.J."/>
            <person name="Barry K."/>
            <person name="Miller A.N."/>
            <person name="Grigoriev I.V."/>
            <person name="Debuchy R."/>
            <person name="Gladieux P."/>
            <person name="Hiltunen Thoren M."/>
            <person name="Johannesson H."/>
        </authorList>
    </citation>
    <scope>NUCLEOTIDE SEQUENCE</scope>
    <source>
        <strain evidence="4">PSN243</strain>
    </source>
</reference>
<reference evidence="4" key="2">
    <citation type="submission" date="2023-05" db="EMBL/GenBank/DDBJ databases">
        <authorList>
            <consortium name="Lawrence Berkeley National Laboratory"/>
            <person name="Steindorff A."/>
            <person name="Hensen N."/>
            <person name="Bonometti L."/>
            <person name="Westerberg I."/>
            <person name="Brannstrom I.O."/>
            <person name="Guillou S."/>
            <person name="Cros-Aarteil S."/>
            <person name="Calhoun S."/>
            <person name="Haridas S."/>
            <person name="Kuo A."/>
            <person name="Mondo S."/>
            <person name="Pangilinan J."/>
            <person name="Riley R."/>
            <person name="Labutti K."/>
            <person name="Andreopoulos B."/>
            <person name="Lipzen A."/>
            <person name="Chen C."/>
            <person name="Yanf M."/>
            <person name="Daum C."/>
            <person name="Ng V."/>
            <person name="Clum A."/>
            <person name="Ohm R."/>
            <person name="Martin F."/>
            <person name="Silar P."/>
            <person name="Natvig D."/>
            <person name="Lalanne C."/>
            <person name="Gautier V."/>
            <person name="Ament-Velasquez S.L."/>
            <person name="Kruys A."/>
            <person name="Hutchinson M.I."/>
            <person name="Powell A.J."/>
            <person name="Barry K."/>
            <person name="Miller A.N."/>
            <person name="Grigoriev I.V."/>
            <person name="Debuchy R."/>
            <person name="Gladieux P."/>
            <person name="Thoren M.H."/>
            <person name="Johannesson H."/>
        </authorList>
    </citation>
    <scope>NUCLEOTIDE SEQUENCE</scope>
    <source>
        <strain evidence="4">PSN243</strain>
    </source>
</reference>
<evidence type="ECO:0000313" key="4">
    <source>
        <dbReference type="EMBL" id="KAK4446677.1"/>
    </source>
</evidence>
<dbReference type="SUPFAM" id="SSF51735">
    <property type="entry name" value="NAD(P)-binding Rossmann-fold domains"/>
    <property type="match status" value="1"/>
</dbReference>
<sequence length="373" mass="41027">MSSSLPTILIIGGTGAQGIPIVQTLAKSNLYTIRILTRDPTSPPPNVHLLPGDFTSEASLRTAFTNAWAAYVNIDGFAAGEALEMFYTVRCYEIAVECGVVFYIHANIDFYYELGGYNPLYRCGHGDAKGRMWEWMRGRNALNQKLGLGGVGMGMKVAALTTGPYVDMAIEAGTPVSPRIEKGEDGEEEVVTWRLPLGEEGAVAHTALEDVGVYAGWLFERWEEVDDGVELKVGMGHVHYRDVARAFEEVTGRKARFVDVDFETYFGSEGGFAGIGDAPTGYMVEKGSPGAMSVRTNFTGWWHAWRASGGNKGLVKRDYALLDEIHPGRIRTVEEFFRREAEKARFEGKGTLWDVVASGRTVLKINEDGRMSV</sequence>
<protein>
    <recommendedName>
        <fullName evidence="3">NmrA-like domain-containing protein</fullName>
    </recommendedName>
</protein>
<dbReference type="Gene3D" id="3.40.50.720">
    <property type="entry name" value="NAD(P)-binding Rossmann-like Domain"/>
    <property type="match status" value="1"/>
</dbReference>
<dbReference type="EMBL" id="MU865955">
    <property type="protein sequence ID" value="KAK4446677.1"/>
    <property type="molecule type" value="Genomic_DNA"/>
</dbReference>
<dbReference type="InterPro" id="IPR036291">
    <property type="entry name" value="NAD(P)-bd_dom_sf"/>
</dbReference>
<feature type="domain" description="NmrA-like" evidence="3">
    <location>
        <begin position="7"/>
        <end position="80"/>
    </location>
</feature>
<organism evidence="4 5">
    <name type="scientific">Podospora aff. communis PSN243</name>
    <dbReference type="NCBI Taxonomy" id="3040156"/>
    <lineage>
        <taxon>Eukaryota</taxon>
        <taxon>Fungi</taxon>
        <taxon>Dikarya</taxon>
        <taxon>Ascomycota</taxon>
        <taxon>Pezizomycotina</taxon>
        <taxon>Sordariomycetes</taxon>
        <taxon>Sordariomycetidae</taxon>
        <taxon>Sordariales</taxon>
        <taxon>Podosporaceae</taxon>
        <taxon>Podospora</taxon>
    </lineage>
</organism>
<dbReference type="InterPro" id="IPR008030">
    <property type="entry name" value="NmrA-like"/>
</dbReference>
<keyword evidence="5" id="KW-1185">Reference proteome</keyword>
<gene>
    <name evidence="4" type="ORF">QBC34DRAFT_383029</name>
</gene>
<evidence type="ECO:0000259" key="3">
    <source>
        <dbReference type="Pfam" id="PF05368"/>
    </source>
</evidence>
<proteinExistence type="inferred from homology"/>
<evidence type="ECO:0000256" key="2">
    <source>
        <dbReference type="ARBA" id="ARBA00022857"/>
    </source>
</evidence>
<evidence type="ECO:0000313" key="5">
    <source>
        <dbReference type="Proteomes" id="UP001321760"/>
    </source>
</evidence>
<accession>A0AAV9GH98</accession>
<keyword evidence="2" id="KW-0521">NADP</keyword>
<dbReference type="InterPro" id="IPR051164">
    <property type="entry name" value="NmrA-like_oxidored"/>
</dbReference>
<dbReference type="Pfam" id="PF05368">
    <property type="entry name" value="NmrA"/>
    <property type="match status" value="1"/>
</dbReference>